<gene>
    <name evidence="1" type="ORF">PENANT_c012G09464</name>
</gene>
<dbReference type="Proteomes" id="UP000191672">
    <property type="component" value="Unassembled WGS sequence"/>
</dbReference>
<protein>
    <submittedName>
        <fullName evidence="1">Uncharacterized protein</fullName>
    </submittedName>
</protein>
<comment type="caution">
    <text evidence="1">The sequence shown here is derived from an EMBL/GenBank/DDBJ whole genome shotgun (WGS) entry which is preliminary data.</text>
</comment>
<reference evidence="2" key="1">
    <citation type="journal article" date="2017" name="Nat. Microbiol.">
        <title>Global analysis of biosynthetic gene clusters reveals vast potential of secondary metabolite production in Penicillium species.</title>
        <authorList>
            <person name="Nielsen J.C."/>
            <person name="Grijseels S."/>
            <person name="Prigent S."/>
            <person name="Ji B."/>
            <person name="Dainat J."/>
            <person name="Nielsen K.F."/>
            <person name="Frisvad J.C."/>
            <person name="Workman M."/>
            <person name="Nielsen J."/>
        </authorList>
    </citation>
    <scope>NUCLEOTIDE SEQUENCE [LARGE SCALE GENOMIC DNA]</scope>
    <source>
        <strain evidence="2">IBT 31811</strain>
    </source>
</reference>
<keyword evidence="2" id="KW-1185">Reference proteome</keyword>
<proteinExistence type="predicted"/>
<dbReference type="AlphaFoldDB" id="A0A1V6Q6H1"/>
<dbReference type="STRING" id="416450.A0A1V6Q6H1"/>
<dbReference type="EMBL" id="MDYN01000012">
    <property type="protein sequence ID" value="OQD84522.1"/>
    <property type="molecule type" value="Genomic_DNA"/>
</dbReference>
<sequence>MSSQSPQQHWYSYNYIYAVMPSQLPVIPVIPMDTWTIPTLQPQLQPQFQPQDQSTHLPPISTLLNLLQTQPPPLEEGTAFESWYDKIIQILQSHNLSNLVSPTIPKPPIPDINNWTTHSSNVRNWLWAALTNPQIRSISTFSPNIYTLYADDLMAAIRIHAIGSGHFPLSRAMTEFMEIKRVQFPSTEIFVHELRRRFRRYSDLGGMPTPYSALAIFLRELGNGNVPPLADFILAKEEEISRLVDPGVIVTVWDFYAACEEMNLGIQAGGWDRERVMQK</sequence>
<evidence type="ECO:0000313" key="1">
    <source>
        <dbReference type="EMBL" id="OQD84522.1"/>
    </source>
</evidence>
<organism evidence="1 2">
    <name type="scientific">Penicillium antarcticum</name>
    <dbReference type="NCBI Taxonomy" id="416450"/>
    <lineage>
        <taxon>Eukaryota</taxon>
        <taxon>Fungi</taxon>
        <taxon>Dikarya</taxon>
        <taxon>Ascomycota</taxon>
        <taxon>Pezizomycotina</taxon>
        <taxon>Eurotiomycetes</taxon>
        <taxon>Eurotiomycetidae</taxon>
        <taxon>Eurotiales</taxon>
        <taxon>Aspergillaceae</taxon>
        <taxon>Penicillium</taxon>
    </lineage>
</organism>
<name>A0A1V6Q6H1_9EURO</name>
<evidence type="ECO:0000313" key="2">
    <source>
        <dbReference type="Proteomes" id="UP000191672"/>
    </source>
</evidence>
<accession>A0A1V6Q6H1</accession>